<dbReference type="Pfam" id="PF25973">
    <property type="entry name" value="BSH_CzcB"/>
    <property type="match status" value="1"/>
</dbReference>
<dbReference type="Proteomes" id="UP000317835">
    <property type="component" value="Chromosome"/>
</dbReference>
<comment type="similarity">
    <text evidence="1">Belongs to the membrane fusion protein (MFP) (TC 8.A.1) family.</text>
</comment>
<dbReference type="KEGG" id="tpla:ElP_02330"/>
<reference evidence="4 5" key="1">
    <citation type="submission" date="2019-02" db="EMBL/GenBank/DDBJ databases">
        <title>Deep-cultivation of Planctomycetes and their phenomic and genomic characterization uncovers novel biology.</title>
        <authorList>
            <person name="Wiegand S."/>
            <person name="Jogler M."/>
            <person name="Boedeker C."/>
            <person name="Pinto D."/>
            <person name="Vollmers J."/>
            <person name="Rivas-Marin E."/>
            <person name="Kohn T."/>
            <person name="Peeters S.H."/>
            <person name="Heuer A."/>
            <person name="Rast P."/>
            <person name="Oberbeckmann S."/>
            <person name="Bunk B."/>
            <person name="Jeske O."/>
            <person name="Meyerdierks A."/>
            <person name="Storesund J.E."/>
            <person name="Kallscheuer N."/>
            <person name="Luecker S."/>
            <person name="Lage O.M."/>
            <person name="Pohl T."/>
            <person name="Merkel B.J."/>
            <person name="Hornburger P."/>
            <person name="Mueller R.-W."/>
            <person name="Bruemmer F."/>
            <person name="Labrenz M."/>
            <person name="Spormann A.M."/>
            <person name="Op den Camp H."/>
            <person name="Overmann J."/>
            <person name="Amann R."/>
            <person name="Jetten M.S.M."/>
            <person name="Mascher T."/>
            <person name="Medema M.H."/>
            <person name="Devos D.P."/>
            <person name="Kaster A.-K."/>
            <person name="Ovreas L."/>
            <person name="Rohde M."/>
            <person name="Galperin M.Y."/>
            <person name="Jogler C."/>
        </authorList>
    </citation>
    <scope>NUCLEOTIDE SEQUENCE [LARGE SCALE GENOMIC DNA]</scope>
    <source>
        <strain evidence="4 5">ElP</strain>
    </source>
</reference>
<accession>A0A518GUZ3</accession>
<dbReference type="PANTHER" id="PTHR30469">
    <property type="entry name" value="MULTIDRUG RESISTANCE PROTEIN MDTA"/>
    <property type="match status" value="1"/>
</dbReference>
<keyword evidence="2" id="KW-0175">Coiled coil</keyword>
<dbReference type="PANTHER" id="PTHR30469:SF15">
    <property type="entry name" value="HLYD FAMILY OF SECRETION PROTEINS"/>
    <property type="match status" value="1"/>
</dbReference>
<dbReference type="Gene3D" id="2.40.420.20">
    <property type="match status" value="1"/>
</dbReference>
<dbReference type="GO" id="GO:0015562">
    <property type="term" value="F:efflux transmembrane transporter activity"/>
    <property type="evidence" value="ECO:0007669"/>
    <property type="project" value="TreeGrafter"/>
</dbReference>
<dbReference type="GO" id="GO:1990281">
    <property type="term" value="C:efflux pump complex"/>
    <property type="evidence" value="ECO:0007669"/>
    <property type="project" value="TreeGrafter"/>
</dbReference>
<dbReference type="Gene3D" id="2.40.30.170">
    <property type="match status" value="1"/>
</dbReference>
<dbReference type="RefSeq" id="WP_145266467.1">
    <property type="nucleotide sequence ID" value="NZ_CP036426.1"/>
</dbReference>
<evidence type="ECO:0000256" key="2">
    <source>
        <dbReference type="SAM" id="Coils"/>
    </source>
</evidence>
<feature type="domain" description="CzcB-like barrel-sandwich hybrid" evidence="3">
    <location>
        <begin position="73"/>
        <end position="251"/>
    </location>
</feature>
<dbReference type="InterPro" id="IPR006143">
    <property type="entry name" value="RND_pump_MFP"/>
</dbReference>
<dbReference type="InterPro" id="IPR058647">
    <property type="entry name" value="BSH_CzcB-like"/>
</dbReference>
<keyword evidence="5" id="KW-1185">Reference proteome</keyword>
<dbReference type="Gene3D" id="1.10.287.470">
    <property type="entry name" value="Helix hairpin bin"/>
    <property type="match status" value="1"/>
</dbReference>
<evidence type="ECO:0000256" key="1">
    <source>
        <dbReference type="ARBA" id="ARBA00009477"/>
    </source>
</evidence>
<sequence length="423" mass="45301">MPGQPTPPVPPGLPLVLLSGLLLSGLTGCSETEGIAATPRPAPPPLRVRVVRVAEQDWDRVVATQGNLVADETTVVGTKVAGRIDRVHVDLGDFVEAGTVLASLDRRELQEQVRQAEAELVQARAAIGLDPDDALDEVEPETCPIVLEQKALWDQARADRDRSAALRNRQVATDTEYETALTAEQVAKARHASAINSVREMIAMARVRAAQLELARQALADAEIRAPFDGRVQDRRVAPGMYVQVGDPVITLIRDDPLRYRGTVPEAFASSLAIGQVVRLRVQQGPALPDVEISRISPAIDPFSRSLLFEARVPNTDHAIQAGQFSQGEVMLDESRRTIALPGSAVVEFAGTRKVWKVVDGQAVEQPIELGLRRGDLVEILGGLDPGDLVLVDGSEGRTAEVEIRDEVIASLPGAGAGGPPSP</sequence>
<dbReference type="Gene3D" id="2.40.50.100">
    <property type="match status" value="1"/>
</dbReference>
<feature type="coiled-coil region" evidence="2">
    <location>
        <begin position="99"/>
        <end position="126"/>
    </location>
</feature>
<dbReference type="AlphaFoldDB" id="A0A518GUZ3"/>
<protein>
    <submittedName>
        <fullName evidence="4">Multidrug resistance protein MdtA</fullName>
    </submittedName>
</protein>
<evidence type="ECO:0000259" key="3">
    <source>
        <dbReference type="Pfam" id="PF25973"/>
    </source>
</evidence>
<dbReference type="SUPFAM" id="SSF111369">
    <property type="entry name" value="HlyD-like secretion proteins"/>
    <property type="match status" value="1"/>
</dbReference>
<gene>
    <name evidence="4" type="primary">mdtA_1</name>
    <name evidence="4" type="ORF">ElP_02330</name>
</gene>
<dbReference type="EMBL" id="CP036426">
    <property type="protein sequence ID" value="QDV32401.1"/>
    <property type="molecule type" value="Genomic_DNA"/>
</dbReference>
<dbReference type="NCBIfam" id="TIGR01730">
    <property type="entry name" value="RND_mfp"/>
    <property type="match status" value="1"/>
</dbReference>
<organism evidence="4 5">
    <name type="scientific">Tautonia plasticadhaerens</name>
    <dbReference type="NCBI Taxonomy" id="2527974"/>
    <lineage>
        <taxon>Bacteria</taxon>
        <taxon>Pseudomonadati</taxon>
        <taxon>Planctomycetota</taxon>
        <taxon>Planctomycetia</taxon>
        <taxon>Isosphaerales</taxon>
        <taxon>Isosphaeraceae</taxon>
        <taxon>Tautonia</taxon>
    </lineage>
</organism>
<proteinExistence type="inferred from homology"/>
<evidence type="ECO:0000313" key="5">
    <source>
        <dbReference type="Proteomes" id="UP000317835"/>
    </source>
</evidence>
<evidence type="ECO:0000313" key="4">
    <source>
        <dbReference type="EMBL" id="QDV32401.1"/>
    </source>
</evidence>
<dbReference type="OrthoDB" id="252309at2"/>
<name>A0A518GUZ3_9BACT</name>